<dbReference type="HOGENOM" id="CLU_3179519_0_0_9"/>
<dbReference type="EMBL" id="AWSJ01000393">
    <property type="protein sequence ID" value="ERI04091.1"/>
    <property type="molecule type" value="Genomic_DNA"/>
</dbReference>
<accession>U1XZB0</accession>
<name>U1XZB0_ANEAE</name>
<protein>
    <submittedName>
        <fullName evidence="1">Uncharacterized protein</fullName>
    </submittedName>
</protein>
<dbReference type="AlphaFoldDB" id="U1XZB0"/>
<comment type="caution">
    <text evidence="1">The sequence shown here is derived from an EMBL/GenBank/DDBJ whole genome shotgun (WGS) entry which is preliminary data.</text>
</comment>
<gene>
    <name evidence="1" type="ORF">HMPREF0083_06209</name>
</gene>
<proteinExistence type="predicted"/>
<evidence type="ECO:0000313" key="1">
    <source>
        <dbReference type="EMBL" id="ERI04091.1"/>
    </source>
</evidence>
<reference evidence="1 2" key="1">
    <citation type="submission" date="2013-08" db="EMBL/GenBank/DDBJ databases">
        <authorList>
            <person name="Weinstock G."/>
            <person name="Sodergren E."/>
            <person name="Wylie T."/>
            <person name="Fulton L."/>
            <person name="Fulton R."/>
            <person name="Fronick C."/>
            <person name="O'Laughlin M."/>
            <person name="Godfrey J."/>
            <person name="Miner T."/>
            <person name="Herter B."/>
            <person name="Appelbaum E."/>
            <person name="Cordes M."/>
            <person name="Lek S."/>
            <person name="Wollam A."/>
            <person name="Pepin K.H."/>
            <person name="Palsikar V.B."/>
            <person name="Mitreva M."/>
            <person name="Wilson R.K."/>
        </authorList>
    </citation>
    <scope>NUCLEOTIDE SEQUENCE [LARGE SCALE GENOMIC DNA]</scope>
    <source>
        <strain evidence="1 2">ATCC 12856</strain>
    </source>
</reference>
<keyword evidence="2" id="KW-1185">Reference proteome</keyword>
<evidence type="ECO:0000313" key="2">
    <source>
        <dbReference type="Proteomes" id="UP000016511"/>
    </source>
</evidence>
<organism evidence="1 2">
    <name type="scientific">Aneurinibacillus aneurinilyticus ATCC 12856</name>
    <dbReference type="NCBI Taxonomy" id="649747"/>
    <lineage>
        <taxon>Bacteria</taxon>
        <taxon>Bacillati</taxon>
        <taxon>Bacillota</taxon>
        <taxon>Bacilli</taxon>
        <taxon>Bacillales</taxon>
        <taxon>Paenibacillaceae</taxon>
        <taxon>Aneurinibacillus group</taxon>
        <taxon>Aneurinibacillus</taxon>
    </lineage>
</organism>
<dbReference type="Proteomes" id="UP000016511">
    <property type="component" value="Unassembled WGS sequence"/>
</dbReference>
<sequence>MSQVLFILLMFMESISRLLVIHKVEERRFTPYASLFSIHLWIPRVF</sequence>
<dbReference type="STRING" id="649747.HMPREF0083_06209"/>